<dbReference type="SUPFAM" id="SSF55008">
    <property type="entry name" value="HMA, heavy metal-associated domain"/>
    <property type="match status" value="1"/>
</dbReference>
<dbReference type="Pfam" id="PF00403">
    <property type="entry name" value="HMA"/>
    <property type="match status" value="1"/>
</dbReference>
<feature type="domain" description="HMA" evidence="2">
    <location>
        <begin position="15"/>
        <end position="78"/>
    </location>
</feature>
<dbReference type="InterPro" id="IPR036163">
    <property type="entry name" value="HMA_dom_sf"/>
</dbReference>
<dbReference type="STRING" id="337451.A0A443PFJ5"/>
<dbReference type="AlphaFoldDB" id="A0A443PFJ5"/>
<dbReference type="PROSITE" id="PS50846">
    <property type="entry name" value="HMA_2"/>
    <property type="match status" value="1"/>
</dbReference>
<dbReference type="PANTHER" id="PTHR22814:SF305">
    <property type="entry name" value="HEAVY METAL TRANSPORT_DETOXIFICATION SUPERFAMILY PROTEIN"/>
    <property type="match status" value="1"/>
</dbReference>
<dbReference type="InterPro" id="IPR006121">
    <property type="entry name" value="HMA_dom"/>
</dbReference>
<dbReference type="Gene3D" id="3.30.70.100">
    <property type="match status" value="1"/>
</dbReference>
<evidence type="ECO:0000259" key="2">
    <source>
        <dbReference type="PROSITE" id="PS50846"/>
    </source>
</evidence>
<dbReference type="CDD" id="cd00371">
    <property type="entry name" value="HMA"/>
    <property type="match status" value="1"/>
</dbReference>
<reference evidence="3 4" key="1">
    <citation type="journal article" date="2019" name="Nat. Plants">
        <title>Stout camphor tree genome fills gaps in understanding of flowering plant genome evolution.</title>
        <authorList>
            <person name="Chaw S.M."/>
            <person name="Liu Y.C."/>
            <person name="Wu Y.W."/>
            <person name="Wang H.Y."/>
            <person name="Lin C.I."/>
            <person name="Wu C.S."/>
            <person name="Ke H.M."/>
            <person name="Chang L.Y."/>
            <person name="Hsu C.Y."/>
            <person name="Yang H.T."/>
            <person name="Sudianto E."/>
            <person name="Hsu M.H."/>
            <person name="Wu K.P."/>
            <person name="Wang L.N."/>
            <person name="Leebens-Mack J.H."/>
            <person name="Tsai I.J."/>
        </authorList>
    </citation>
    <scope>NUCLEOTIDE SEQUENCE [LARGE SCALE GENOMIC DNA]</scope>
    <source>
        <strain evidence="4">cv. Chaw 1501</strain>
        <tissue evidence="3">Young leaves</tissue>
    </source>
</reference>
<dbReference type="OrthoDB" id="603535at2759"/>
<name>A0A443PFJ5_9MAGN</name>
<accession>A0A443PFJ5</accession>
<gene>
    <name evidence="3" type="ORF">CKAN_01858100</name>
</gene>
<evidence type="ECO:0000313" key="4">
    <source>
        <dbReference type="Proteomes" id="UP000283530"/>
    </source>
</evidence>
<sequence>MANMQIVPASKNVEAQYVEMKVPLYSYGCEKKVRKALLQLKGIYSVNVDFEQQKVTVWGICDRNDVLNAIKSKRRGARFWGSEEISEGPRPKPLSSSTRSWSWKAWKMAKILLI</sequence>
<proteinExistence type="predicted"/>
<evidence type="ECO:0000313" key="3">
    <source>
        <dbReference type="EMBL" id="RWR89521.1"/>
    </source>
</evidence>
<organism evidence="3 4">
    <name type="scientific">Cinnamomum micranthum f. kanehirae</name>
    <dbReference type="NCBI Taxonomy" id="337451"/>
    <lineage>
        <taxon>Eukaryota</taxon>
        <taxon>Viridiplantae</taxon>
        <taxon>Streptophyta</taxon>
        <taxon>Embryophyta</taxon>
        <taxon>Tracheophyta</taxon>
        <taxon>Spermatophyta</taxon>
        <taxon>Magnoliopsida</taxon>
        <taxon>Magnoliidae</taxon>
        <taxon>Laurales</taxon>
        <taxon>Lauraceae</taxon>
        <taxon>Cinnamomum</taxon>
    </lineage>
</organism>
<evidence type="ECO:0000256" key="1">
    <source>
        <dbReference type="ARBA" id="ARBA00022723"/>
    </source>
</evidence>
<dbReference type="PANTHER" id="PTHR22814">
    <property type="entry name" value="COPPER TRANSPORT PROTEIN ATOX1-RELATED"/>
    <property type="match status" value="1"/>
</dbReference>
<comment type="caution">
    <text evidence="3">The sequence shown here is derived from an EMBL/GenBank/DDBJ whole genome shotgun (WGS) entry which is preliminary data.</text>
</comment>
<dbReference type="Proteomes" id="UP000283530">
    <property type="component" value="Unassembled WGS sequence"/>
</dbReference>
<keyword evidence="1" id="KW-0479">Metal-binding</keyword>
<protein>
    <submittedName>
        <fullName evidence="3">Heavy metal-associated isoprenylated plant protein 28</fullName>
    </submittedName>
</protein>
<dbReference type="GO" id="GO:0046872">
    <property type="term" value="F:metal ion binding"/>
    <property type="evidence" value="ECO:0007669"/>
    <property type="project" value="UniProtKB-KW"/>
</dbReference>
<keyword evidence="4" id="KW-1185">Reference proteome</keyword>
<dbReference type="EMBL" id="QPKB01000007">
    <property type="protein sequence ID" value="RWR89521.1"/>
    <property type="molecule type" value="Genomic_DNA"/>
</dbReference>